<evidence type="ECO:0000313" key="6">
    <source>
        <dbReference type="Proteomes" id="UP000178526"/>
    </source>
</evidence>
<dbReference type="EMBL" id="MGDB01000148">
    <property type="protein sequence ID" value="OGL38396.1"/>
    <property type="molecule type" value="Genomic_DNA"/>
</dbReference>
<accession>A0A1F7R9Y1</accession>
<dbReference type="Pfam" id="PF01903">
    <property type="entry name" value="CbiX"/>
    <property type="match status" value="1"/>
</dbReference>
<proteinExistence type="predicted"/>
<feature type="compositionally biased region" description="Basic and acidic residues" evidence="3">
    <location>
        <begin position="83"/>
        <end position="100"/>
    </location>
</feature>
<dbReference type="AlphaFoldDB" id="A0A1F7R9Y1"/>
<comment type="caution">
    <text evidence="5">The sequence shown here is derived from an EMBL/GenBank/DDBJ whole genome shotgun (WGS) entry which is preliminary data.</text>
</comment>
<feature type="signal peptide" evidence="4">
    <location>
        <begin position="1"/>
        <end position="30"/>
    </location>
</feature>
<dbReference type="GO" id="GO:0016829">
    <property type="term" value="F:lyase activity"/>
    <property type="evidence" value="ECO:0007669"/>
    <property type="project" value="UniProtKB-KW"/>
</dbReference>
<protein>
    <recommendedName>
        <fullName evidence="7">Cobalamin biosynthesis protein CbiX</fullName>
    </recommendedName>
</protein>
<keyword evidence="1" id="KW-0479">Metal-binding</keyword>
<evidence type="ECO:0000256" key="4">
    <source>
        <dbReference type="SAM" id="SignalP"/>
    </source>
</evidence>
<dbReference type="Gene3D" id="3.40.50.1400">
    <property type="match status" value="1"/>
</dbReference>
<feature type="chain" id="PRO_5009532173" description="Cobalamin biosynthesis protein CbiX" evidence="4">
    <location>
        <begin position="31"/>
        <end position="391"/>
    </location>
</feature>
<evidence type="ECO:0008006" key="7">
    <source>
        <dbReference type="Google" id="ProtNLM"/>
    </source>
</evidence>
<evidence type="ECO:0000256" key="2">
    <source>
        <dbReference type="ARBA" id="ARBA00023239"/>
    </source>
</evidence>
<name>A0A1F7R9Y1_9BACT</name>
<keyword evidence="4" id="KW-0732">Signal</keyword>
<dbReference type="SUPFAM" id="SSF53800">
    <property type="entry name" value="Chelatase"/>
    <property type="match status" value="1"/>
</dbReference>
<gene>
    <name evidence="5" type="ORF">A2042_04730</name>
</gene>
<dbReference type="Proteomes" id="UP000178526">
    <property type="component" value="Unassembled WGS sequence"/>
</dbReference>
<reference evidence="5 6" key="1">
    <citation type="journal article" date="2016" name="Nat. Commun.">
        <title>Thousands of microbial genomes shed light on interconnected biogeochemical processes in an aquifer system.</title>
        <authorList>
            <person name="Anantharaman K."/>
            <person name="Brown C.T."/>
            <person name="Hug L.A."/>
            <person name="Sharon I."/>
            <person name="Castelle C.J."/>
            <person name="Probst A.J."/>
            <person name="Thomas B.C."/>
            <person name="Singh A."/>
            <person name="Wilkins M.J."/>
            <person name="Karaoz U."/>
            <person name="Brodie E.L."/>
            <person name="Williams K.H."/>
            <person name="Hubbard S.S."/>
            <person name="Banfield J.F."/>
        </authorList>
    </citation>
    <scope>NUCLEOTIDE SEQUENCE [LARGE SCALE GENOMIC DNA]</scope>
</reference>
<dbReference type="InterPro" id="IPR002762">
    <property type="entry name" value="CbiX-like"/>
</dbReference>
<evidence type="ECO:0000256" key="1">
    <source>
        <dbReference type="ARBA" id="ARBA00022723"/>
    </source>
</evidence>
<feature type="region of interest" description="Disordered" evidence="3">
    <location>
        <begin position="51"/>
        <end position="100"/>
    </location>
</feature>
<dbReference type="GO" id="GO:0046872">
    <property type="term" value="F:metal ion binding"/>
    <property type="evidence" value="ECO:0007669"/>
    <property type="project" value="UniProtKB-KW"/>
</dbReference>
<organism evidence="5 6">
    <name type="scientific">Candidatus Schekmanbacteria bacterium GWA2_38_11</name>
    <dbReference type="NCBI Taxonomy" id="1817876"/>
    <lineage>
        <taxon>Bacteria</taxon>
        <taxon>Candidatus Schekmaniibacteriota</taxon>
    </lineage>
</organism>
<sequence>MHKKKVKFFLMSLGVLVFAIVLMSFSPSFAEEQAKPETPAMTHDMSGMQHDMPNMQQGQGTTQGAAQGTETKKEAPAMGHEMGGMDHSKHMGHSWEDMKKWPGMENKTKEQLDAMMMGMPPDKEVYISNKDLKKGVGVIVIAHGGSKVWNQEVEKSLSNISKTFPTTIAFGMAMGNSKHIQEGINHLEEAGAKTIIVVMAFFNENNEVSDQIRYIFGKSDKAMWPPVDRVKSNAKIVFASYIDDNPLLAEILTDEAKKKSIDPKNETVIIVGHGPVNPEYNKKALKVMESLAKEVKASGGFRDVKAWNLQDDAPKEVRSANVKIIRGMIEEVSKNGGTALVVGMLISSRGIQHKIKEDFKGLDYKFYEEGVVTHENFGRWVGEAVTQAISK</sequence>
<keyword evidence="2" id="KW-0456">Lyase</keyword>
<evidence type="ECO:0000256" key="3">
    <source>
        <dbReference type="SAM" id="MobiDB-lite"/>
    </source>
</evidence>
<feature type="compositionally biased region" description="Low complexity" evidence="3">
    <location>
        <begin position="56"/>
        <end position="69"/>
    </location>
</feature>
<evidence type="ECO:0000313" key="5">
    <source>
        <dbReference type="EMBL" id="OGL38396.1"/>
    </source>
</evidence>